<keyword evidence="1 2" id="KW-0175">Coiled coil</keyword>
<sequence length="307" mass="35075">MEKQCKKTITWTIKKLPLLRSEEIHSDQFVLGGCKWFLGAVRDLDDRLFMFLEVADHESLPSGWSIHARYVVIMTYQKLRLPISIGWKMLNVTPSVLPSGQNGTQRWFDEKCPHCVINFPLHKFAEDSGFLVKGEIKIVAEVEVLEVIGKLDVSEKTSTIMETVGGFQLHSSQVEFASHMFERHPEIASEFRPKNPTLRTGYMSLLISLIETLRHSPHKLHQSDIAEAYAALRPLTDAGFKLDWLEKKLDEISTKKEKEEAGETRVQEIEEELKDLKHKCSDLEAQLEKEKAEVSDAKSPVSFDDVI</sequence>
<dbReference type="InterPro" id="IPR008974">
    <property type="entry name" value="TRAF-like"/>
</dbReference>
<evidence type="ECO:0000256" key="2">
    <source>
        <dbReference type="SAM" id="Coils"/>
    </source>
</evidence>
<gene>
    <name evidence="4" type="ORF">MERR_LOCUS33508</name>
</gene>
<evidence type="ECO:0000313" key="4">
    <source>
        <dbReference type="EMBL" id="CAA7046273.1"/>
    </source>
</evidence>
<dbReference type="PROSITE" id="PS50144">
    <property type="entry name" value="MATH"/>
    <property type="match status" value="1"/>
</dbReference>
<evidence type="ECO:0000256" key="1">
    <source>
        <dbReference type="ARBA" id="ARBA00023054"/>
    </source>
</evidence>
<organism evidence="4 5">
    <name type="scientific">Microthlaspi erraticum</name>
    <dbReference type="NCBI Taxonomy" id="1685480"/>
    <lineage>
        <taxon>Eukaryota</taxon>
        <taxon>Viridiplantae</taxon>
        <taxon>Streptophyta</taxon>
        <taxon>Embryophyta</taxon>
        <taxon>Tracheophyta</taxon>
        <taxon>Spermatophyta</taxon>
        <taxon>Magnoliopsida</taxon>
        <taxon>eudicotyledons</taxon>
        <taxon>Gunneridae</taxon>
        <taxon>Pentapetalae</taxon>
        <taxon>rosids</taxon>
        <taxon>malvids</taxon>
        <taxon>Brassicales</taxon>
        <taxon>Brassicaceae</taxon>
        <taxon>Coluteocarpeae</taxon>
        <taxon>Microthlaspi</taxon>
    </lineage>
</organism>
<feature type="coiled-coil region" evidence="2">
    <location>
        <begin position="259"/>
        <end position="293"/>
    </location>
</feature>
<evidence type="ECO:0000259" key="3">
    <source>
        <dbReference type="PROSITE" id="PS50144"/>
    </source>
</evidence>
<dbReference type="PANTHER" id="PTHR46236">
    <property type="entry name" value="TRAF-LIKE SUPERFAMILY PROTEIN"/>
    <property type="match status" value="1"/>
</dbReference>
<accession>A0A6D2K3M4</accession>
<feature type="domain" description="MATH" evidence="3">
    <location>
        <begin position="6"/>
        <end position="142"/>
    </location>
</feature>
<dbReference type="SUPFAM" id="SSF49599">
    <property type="entry name" value="TRAF domain-like"/>
    <property type="match status" value="1"/>
</dbReference>
<dbReference type="InterPro" id="IPR007942">
    <property type="entry name" value="PLipase-like"/>
</dbReference>
<dbReference type="CDD" id="cd00121">
    <property type="entry name" value="MATH"/>
    <property type="match status" value="1"/>
</dbReference>
<comment type="caution">
    <text evidence="4">The sequence shown here is derived from an EMBL/GenBank/DDBJ whole genome shotgun (WGS) entry which is preliminary data.</text>
</comment>
<reference evidence="4" key="1">
    <citation type="submission" date="2020-01" db="EMBL/GenBank/DDBJ databases">
        <authorList>
            <person name="Mishra B."/>
        </authorList>
    </citation>
    <scope>NUCLEOTIDE SEQUENCE [LARGE SCALE GENOMIC DNA]</scope>
</reference>
<evidence type="ECO:0000313" key="5">
    <source>
        <dbReference type="Proteomes" id="UP000467841"/>
    </source>
</evidence>
<dbReference type="Pfam" id="PF05278">
    <property type="entry name" value="PEARLI-4"/>
    <property type="match status" value="1"/>
</dbReference>
<dbReference type="EMBL" id="CACVBM020001340">
    <property type="protein sequence ID" value="CAA7046273.1"/>
    <property type="molecule type" value="Genomic_DNA"/>
</dbReference>
<dbReference type="Proteomes" id="UP000467841">
    <property type="component" value="Unassembled WGS sequence"/>
</dbReference>
<dbReference type="AlphaFoldDB" id="A0A6D2K3M4"/>
<dbReference type="OrthoDB" id="1083137at2759"/>
<keyword evidence="5" id="KW-1185">Reference proteome</keyword>
<protein>
    <recommendedName>
        <fullName evidence="3">MATH domain-containing protein</fullName>
    </recommendedName>
</protein>
<proteinExistence type="predicted"/>
<dbReference type="InterPro" id="IPR002083">
    <property type="entry name" value="MATH/TRAF_dom"/>
</dbReference>
<name>A0A6D2K3M4_9BRAS</name>
<dbReference type="PANTHER" id="PTHR46236:SF32">
    <property type="entry name" value="MATH DOMAIN-CONTAINING PROTEIN"/>
    <property type="match status" value="1"/>
</dbReference>
<dbReference type="InterPro" id="IPR050804">
    <property type="entry name" value="MCC"/>
</dbReference>
<dbReference type="Gene3D" id="2.60.210.10">
    <property type="entry name" value="Apoptosis, Tumor Necrosis Factor Receptor Associated Protein 2, Chain A"/>
    <property type="match status" value="1"/>
</dbReference>